<comment type="caution">
    <text evidence="2">The sequence shown here is derived from an EMBL/GenBank/DDBJ whole genome shotgun (WGS) entry which is preliminary data.</text>
</comment>
<evidence type="ECO:0000313" key="3">
    <source>
        <dbReference type="Proteomes" id="UP000292858"/>
    </source>
</evidence>
<protein>
    <recommendedName>
        <fullName evidence="1">MgtC-like C-terminal domain-containing protein</fullName>
    </recommendedName>
</protein>
<feature type="domain" description="MgtC-like C-terminal" evidence="1">
    <location>
        <begin position="43"/>
        <end position="119"/>
    </location>
</feature>
<dbReference type="RefSeq" id="WP_130841669.1">
    <property type="nucleotide sequence ID" value="NZ_SIJL01000006.1"/>
</dbReference>
<dbReference type="OrthoDB" id="9811198at2"/>
<proteinExistence type="predicted"/>
<dbReference type="InterPro" id="IPR048640">
    <property type="entry name" value="MgtC-like_C"/>
</dbReference>
<evidence type="ECO:0000313" key="2">
    <source>
        <dbReference type="EMBL" id="TBH20686.1"/>
    </source>
</evidence>
<sequence>MPLGEAGLGALAILFVNLVVRRLARLLEGPGGGKGDSELEVVYGLEAVCRPENEAHVRVLLVQALMNSPLHLRLLETSDLEPGRLLLRAELVGGGRQERLLEEVAGRLSIERGVSAVRWRVLNGGAG</sequence>
<name>A0A4Q9B4V1_9DEIN</name>
<organism evidence="2 3">
    <name type="scientific">Thermus thermamylovorans</name>
    <dbReference type="NCBI Taxonomy" id="2509362"/>
    <lineage>
        <taxon>Bacteria</taxon>
        <taxon>Thermotogati</taxon>
        <taxon>Deinococcota</taxon>
        <taxon>Deinococci</taxon>
        <taxon>Thermales</taxon>
        <taxon>Thermaceae</taxon>
        <taxon>Thermus</taxon>
    </lineage>
</organism>
<gene>
    <name evidence="2" type="ORF">ETP66_06370</name>
</gene>
<dbReference type="Pfam" id="PF21770">
    <property type="entry name" value="MgtC_SapB_C"/>
    <property type="match status" value="1"/>
</dbReference>
<reference evidence="2 3" key="1">
    <citation type="submission" date="2019-02" db="EMBL/GenBank/DDBJ databases">
        <title>Thermus sp. a novel from hot spring.</title>
        <authorList>
            <person name="Zhao Z."/>
        </authorList>
    </citation>
    <scope>NUCLEOTIDE SEQUENCE [LARGE SCALE GENOMIC DNA]</scope>
    <source>
        <strain evidence="2 3">CFH 72773T</strain>
    </source>
</reference>
<accession>A0A4Q9B4V1</accession>
<dbReference type="Gene3D" id="3.30.70.260">
    <property type="match status" value="1"/>
</dbReference>
<dbReference type="EMBL" id="SIJL01000006">
    <property type="protein sequence ID" value="TBH20686.1"/>
    <property type="molecule type" value="Genomic_DNA"/>
</dbReference>
<keyword evidence="3" id="KW-1185">Reference proteome</keyword>
<dbReference type="AlphaFoldDB" id="A0A4Q9B4V1"/>
<evidence type="ECO:0000259" key="1">
    <source>
        <dbReference type="Pfam" id="PF21770"/>
    </source>
</evidence>
<dbReference type="Proteomes" id="UP000292858">
    <property type="component" value="Unassembled WGS sequence"/>
</dbReference>